<evidence type="ECO:0000313" key="2">
    <source>
        <dbReference type="WBParaSite" id="ACRNAN_Path_1293.g5062.t1"/>
    </source>
</evidence>
<dbReference type="Proteomes" id="UP000887540">
    <property type="component" value="Unplaced"/>
</dbReference>
<accession>A0A914BYW2</accession>
<proteinExistence type="predicted"/>
<protein>
    <submittedName>
        <fullName evidence="2">DNA binding HTH domain-containing protein</fullName>
    </submittedName>
</protein>
<evidence type="ECO:0000313" key="1">
    <source>
        <dbReference type="Proteomes" id="UP000887540"/>
    </source>
</evidence>
<keyword evidence="1" id="KW-1185">Reference proteome</keyword>
<sequence>MFRTQRTPKNIDALKASINQNGIFIRRVAVDLGMKKDSVHRILKKDLGFHSYKLQMLQELEEDDTEKGVVVAKEQLEHMKHDQNLFEAMH</sequence>
<dbReference type="WBParaSite" id="ACRNAN_Path_1293.g5062.t1">
    <property type="protein sequence ID" value="ACRNAN_Path_1293.g5062.t1"/>
    <property type="gene ID" value="ACRNAN_Path_1293.g5062"/>
</dbReference>
<name>A0A914BYW2_9BILA</name>
<dbReference type="AlphaFoldDB" id="A0A914BYW2"/>
<organism evidence="1 2">
    <name type="scientific">Acrobeloides nanus</name>
    <dbReference type="NCBI Taxonomy" id="290746"/>
    <lineage>
        <taxon>Eukaryota</taxon>
        <taxon>Metazoa</taxon>
        <taxon>Ecdysozoa</taxon>
        <taxon>Nematoda</taxon>
        <taxon>Chromadorea</taxon>
        <taxon>Rhabditida</taxon>
        <taxon>Tylenchina</taxon>
        <taxon>Cephalobomorpha</taxon>
        <taxon>Cephaloboidea</taxon>
        <taxon>Cephalobidae</taxon>
        <taxon>Acrobeloides</taxon>
    </lineage>
</organism>
<reference evidence="2" key="1">
    <citation type="submission" date="2022-11" db="UniProtKB">
        <authorList>
            <consortium name="WormBaseParasite"/>
        </authorList>
    </citation>
    <scope>IDENTIFICATION</scope>
</reference>